<keyword evidence="3" id="KW-0547">Nucleotide-binding</keyword>
<dbReference type="Pfam" id="PF00005">
    <property type="entry name" value="ABC_tran"/>
    <property type="match status" value="1"/>
</dbReference>
<evidence type="ECO:0000259" key="5">
    <source>
        <dbReference type="PROSITE" id="PS50893"/>
    </source>
</evidence>
<keyword evidence="7" id="KW-1185">Reference proteome</keyword>
<dbReference type="Gene3D" id="3.40.50.300">
    <property type="entry name" value="P-loop containing nucleotide triphosphate hydrolases"/>
    <property type="match status" value="1"/>
</dbReference>
<dbReference type="InterPro" id="IPR050166">
    <property type="entry name" value="ABC_transporter_ATP-bind"/>
</dbReference>
<dbReference type="GO" id="GO:0016887">
    <property type="term" value="F:ATP hydrolysis activity"/>
    <property type="evidence" value="ECO:0007669"/>
    <property type="project" value="InterPro"/>
</dbReference>
<dbReference type="InterPro" id="IPR017871">
    <property type="entry name" value="ABC_transporter-like_CS"/>
</dbReference>
<proteinExistence type="inferred from homology"/>
<evidence type="ECO:0000313" key="6">
    <source>
        <dbReference type="EMBL" id="QCF25957.1"/>
    </source>
</evidence>
<protein>
    <submittedName>
        <fullName evidence="6">ABC transporter ATP-binding protein</fullName>
    </submittedName>
</protein>
<dbReference type="AlphaFoldDB" id="A0A4P7XJB6"/>
<dbReference type="OrthoDB" id="9802264at2"/>
<evidence type="ECO:0000256" key="3">
    <source>
        <dbReference type="ARBA" id="ARBA00022741"/>
    </source>
</evidence>
<evidence type="ECO:0000256" key="2">
    <source>
        <dbReference type="ARBA" id="ARBA00022448"/>
    </source>
</evidence>
<dbReference type="InterPro" id="IPR003439">
    <property type="entry name" value="ABC_transporter-like_ATP-bd"/>
</dbReference>
<name>A0A4P7XJB6_9ALTE</name>
<organism evidence="6 7">
    <name type="scientific">Hydrocarboniclastica marina</name>
    <dbReference type="NCBI Taxonomy" id="2259620"/>
    <lineage>
        <taxon>Bacteria</taxon>
        <taxon>Pseudomonadati</taxon>
        <taxon>Pseudomonadota</taxon>
        <taxon>Gammaproteobacteria</taxon>
        <taxon>Alteromonadales</taxon>
        <taxon>Alteromonadaceae</taxon>
        <taxon>Hydrocarboniclastica</taxon>
    </lineage>
</organism>
<feature type="domain" description="ABC transporter" evidence="5">
    <location>
        <begin position="32"/>
        <end position="261"/>
    </location>
</feature>
<reference evidence="6 7" key="1">
    <citation type="submission" date="2018-07" db="EMBL/GenBank/DDBJ databases">
        <title>Marsedoiliclastica nanhaica gen. nov. sp. nov., a novel marine hydrocarbonoclastic bacterium isolated from an in-situ enriched hydrocarbon-degrading consortium in deep-sea sediment.</title>
        <authorList>
            <person name="Dong C."/>
            <person name="Ma T."/>
            <person name="Liu R."/>
            <person name="Shao Z."/>
        </authorList>
    </citation>
    <scope>NUCLEOTIDE SEQUENCE [LARGE SCALE GENOMIC DNA]</scope>
    <source>
        <strain evidence="7">soil36-7</strain>
    </source>
</reference>
<dbReference type="EMBL" id="CP031093">
    <property type="protein sequence ID" value="QCF25957.1"/>
    <property type="molecule type" value="Genomic_DNA"/>
</dbReference>
<evidence type="ECO:0000313" key="7">
    <source>
        <dbReference type="Proteomes" id="UP000298049"/>
    </source>
</evidence>
<dbReference type="GO" id="GO:0005524">
    <property type="term" value="F:ATP binding"/>
    <property type="evidence" value="ECO:0007669"/>
    <property type="project" value="UniProtKB-KW"/>
</dbReference>
<dbReference type="Proteomes" id="UP000298049">
    <property type="component" value="Chromosome"/>
</dbReference>
<dbReference type="PANTHER" id="PTHR42788">
    <property type="entry name" value="TAURINE IMPORT ATP-BINDING PROTEIN-RELATED"/>
    <property type="match status" value="1"/>
</dbReference>
<keyword evidence="2" id="KW-0813">Transport</keyword>
<dbReference type="CDD" id="cd03293">
    <property type="entry name" value="ABC_NrtD_SsuB_transporters"/>
    <property type="match status" value="1"/>
</dbReference>
<evidence type="ECO:0000256" key="4">
    <source>
        <dbReference type="ARBA" id="ARBA00022840"/>
    </source>
</evidence>
<dbReference type="RefSeq" id="WP_136548679.1">
    <property type="nucleotide sequence ID" value="NZ_CP031093.1"/>
</dbReference>
<dbReference type="PROSITE" id="PS50893">
    <property type="entry name" value="ABC_TRANSPORTER_2"/>
    <property type="match status" value="1"/>
</dbReference>
<sequence>MNHAATVNRAAVLELKQSPRAQKDSGKGRVSVRDVNIEFNTATGTNTAVQGANLEIQPGEFVCLLGPSGCGKSTLLNAVAGFVQVTAGALDLDGKPITKPGPDRGMVFQQHSLFPWKSVQENVAFGPLMAGVGQREAESVARTFLSLVGLSGHAKSYPGTLSGGMQQRVGIARALANYPSVLLMDEPFGALDAQTRTMMQENLLEIWEEFNNTVLFVTHDIDEAVFLSDRIVVMSASPGRLIADITVKLPRPRTQELLITPEFMALKKECLALIRQETMRAFEQQNETA</sequence>
<dbReference type="SUPFAM" id="SSF52540">
    <property type="entry name" value="P-loop containing nucleoside triphosphate hydrolases"/>
    <property type="match status" value="1"/>
</dbReference>
<dbReference type="PROSITE" id="PS00211">
    <property type="entry name" value="ABC_TRANSPORTER_1"/>
    <property type="match status" value="1"/>
</dbReference>
<dbReference type="KEGG" id="hmi:soil367_08500"/>
<dbReference type="InterPro" id="IPR003593">
    <property type="entry name" value="AAA+_ATPase"/>
</dbReference>
<gene>
    <name evidence="6" type="ORF">soil367_08500</name>
</gene>
<accession>A0A4P7XJB6</accession>
<keyword evidence="4 6" id="KW-0067">ATP-binding</keyword>
<comment type="similarity">
    <text evidence="1">Belongs to the ABC transporter superfamily.</text>
</comment>
<dbReference type="InterPro" id="IPR027417">
    <property type="entry name" value="P-loop_NTPase"/>
</dbReference>
<dbReference type="PANTHER" id="PTHR42788:SF13">
    <property type="entry name" value="ALIPHATIC SULFONATES IMPORT ATP-BINDING PROTEIN SSUB"/>
    <property type="match status" value="1"/>
</dbReference>
<dbReference type="SMART" id="SM00382">
    <property type="entry name" value="AAA"/>
    <property type="match status" value="1"/>
</dbReference>
<evidence type="ECO:0000256" key="1">
    <source>
        <dbReference type="ARBA" id="ARBA00005417"/>
    </source>
</evidence>